<protein>
    <submittedName>
        <fullName evidence="3">Uncharacterized protein</fullName>
    </submittedName>
</protein>
<evidence type="ECO:0000256" key="2">
    <source>
        <dbReference type="SAM" id="Phobius"/>
    </source>
</evidence>
<dbReference type="EMBL" id="GU567992">
    <property type="protein sequence ID" value="ADI22620.1"/>
    <property type="molecule type" value="Genomic_DNA"/>
</dbReference>
<keyword evidence="2" id="KW-0472">Membrane</keyword>
<accession>E7C596</accession>
<name>E7C596_9BACT</name>
<sequence length="456" mass="50879">MPETSQEIYHCPSCGVLVSVASDAERVCGECGYELGKSLTITPRMAEQATATAKGAMVQRNVSTRRRPAGRVAPVPSDVMTVDEVKAESKTDSLRATDEIVSDDGHKKVVRRRKKRKSIALGPLLFLGGWAILVMLVVILLKYSGGAADSESDSEEKEEAGRRASLQAGMEELLRKEVPACHATLLEFLKEPIWTGRAQFVWDSAKIAPKMVSYYERNQMWKLPVGSSVTVLTANLILHSPDDPVIEAVFQVDFAPVEDEDGQPAAEQPEPSRREVTFVRDGSRWAIDWEALVRYSPTSWQLFRSDIDGNNVPGEFRLFVRRTTGRFQAGQPVMVLKFFEPREDRSEIWRQDSPPVVVARDSESGLRLQEILERDSESWEPGQPGLWHDDPPGLRRVRVKLYWESTADNRRLLKVGEVLAGNWLADGYEEDFSHIVPAESDEESLSKPDAGTGDGS</sequence>
<evidence type="ECO:0000313" key="3">
    <source>
        <dbReference type="EMBL" id="ADI22620.1"/>
    </source>
</evidence>
<reference evidence="3" key="1">
    <citation type="submission" date="2010-01" db="EMBL/GenBank/DDBJ databases">
        <title>Genome fragments of uncultured bacteria from the North Pacific subtropical Gyre.</title>
        <authorList>
            <person name="Pham V.D."/>
            <person name="Delong E.F."/>
        </authorList>
    </citation>
    <scope>NUCLEOTIDE SEQUENCE</scope>
</reference>
<feature type="transmembrane region" description="Helical" evidence="2">
    <location>
        <begin position="118"/>
        <end position="141"/>
    </location>
</feature>
<keyword evidence="2" id="KW-1133">Transmembrane helix</keyword>
<dbReference type="AlphaFoldDB" id="E7C596"/>
<feature type="region of interest" description="Disordered" evidence="1">
    <location>
        <begin position="434"/>
        <end position="456"/>
    </location>
</feature>
<evidence type="ECO:0000256" key="1">
    <source>
        <dbReference type="SAM" id="MobiDB-lite"/>
    </source>
</evidence>
<keyword evidence="2" id="KW-0812">Transmembrane</keyword>
<organism evidence="3">
    <name type="scientific">uncultured verrucomicrobium HF0500_18J03</name>
    <dbReference type="NCBI Taxonomy" id="723599"/>
    <lineage>
        <taxon>Bacteria</taxon>
        <taxon>Pseudomonadati</taxon>
        <taxon>Verrucomicrobiota</taxon>
        <taxon>environmental samples</taxon>
    </lineage>
</organism>
<proteinExistence type="predicted"/>